<dbReference type="GO" id="GO:0016740">
    <property type="term" value="F:transferase activity"/>
    <property type="evidence" value="ECO:0007669"/>
    <property type="project" value="UniProtKB-KW"/>
</dbReference>
<keyword evidence="3" id="KW-1185">Reference proteome</keyword>
<evidence type="ECO:0000313" key="3">
    <source>
        <dbReference type="Proteomes" id="UP000320209"/>
    </source>
</evidence>
<name>A0A543A446_9ACTN</name>
<dbReference type="CDD" id="cd00761">
    <property type="entry name" value="Glyco_tranf_GTA_type"/>
    <property type="match status" value="1"/>
</dbReference>
<evidence type="ECO:0000256" key="1">
    <source>
        <dbReference type="SAM" id="MobiDB-lite"/>
    </source>
</evidence>
<evidence type="ECO:0000313" key="2">
    <source>
        <dbReference type="EMBL" id="TQL67324.1"/>
    </source>
</evidence>
<proteinExistence type="predicted"/>
<dbReference type="Pfam" id="PF13704">
    <property type="entry name" value="Glyco_tranf_2_4"/>
    <property type="match status" value="1"/>
</dbReference>
<accession>A0A543A446</accession>
<protein>
    <submittedName>
        <fullName evidence="2">Glycosyl transferase family 2</fullName>
    </submittedName>
</protein>
<feature type="region of interest" description="Disordered" evidence="1">
    <location>
        <begin position="1"/>
        <end position="29"/>
    </location>
</feature>
<dbReference type="AlphaFoldDB" id="A0A543A446"/>
<gene>
    <name evidence="2" type="ORF">FB381_1198</name>
</gene>
<reference evidence="2 3" key="1">
    <citation type="submission" date="2019-06" db="EMBL/GenBank/DDBJ databases">
        <title>Sequencing the genomes of 1000 actinobacteria strains.</title>
        <authorList>
            <person name="Klenk H.-P."/>
        </authorList>
    </citation>
    <scope>NUCLEOTIDE SEQUENCE [LARGE SCALE GENOMIC DNA]</scope>
    <source>
        <strain evidence="2 3">DSM 25218</strain>
    </source>
</reference>
<dbReference type="EMBL" id="VFOV01000001">
    <property type="protein sequence ID" value="TQL67324.1"/>
    <property type="molecule type" value="Genomic_DNA"/>
</dbReference>
<keyword evidence="2" id="KW-0808">Transferase</keyword>
<dbReference type="Proteomes" id="UP000320209">
    <property type="component" value="Unassembled WGS sequence"/>
</dbReference>
<organism evidence="2 3">
    <name type="scientific">Nocardioides albertanoniae</name>
    <dbReference type="NCBI Taxonomy" id="1175486"/>
    <lineage>
        <taxon>Bacteria</taxon>
        <taxon>Bacillati</taxon>
        <taxon>Actinomycetota</taxon>
        <taxon>Actinomycetes</taxon>
        <taxon>Propionibacteriales</taxon>
        <taxon>Nocardioidaceae</taxon>
        <taxon>Nocardioides</taxon>
    </lineage>
</organism>
<sequence>MSGTWGLRRRRNPVDAQHPERAGELSGEPPQIAVLTITRDEGDMLARWVDHYAAQVGHDNLLVFDDGSSDGSTDGLPISVQHLPGFRKGNFEAGRMSLASGVARGLLGVYDWVIFTDVDEFLIPDPAIYAGLPDYLARRSEDVLAPYALNVVHHTAVEGPLVAGEPILGQRAYAKFAPLMCKPSIKRVPAPWTCASHGIKAAYRPDPSLFMVHMKFADLDLLQRQADLRNELARTVGRGRGSSWGRSGDDLGTLLTRQTRSVGADVPVFDPAAIVPTGLVREEDGVHRAVGKGHIDNLQRQPLVRIPERLHGLV</sequence>
<comment type="caution">
    <text evidence="2">The sequence shown here is derived from an EMBL/GenBank/DDBJ whole genome shotgun (WGS) entry which is preliminary data.</text>
</comment>
<dbReference type="RefSeq" id="WP_170225070.1">
    <property type="nucleotide sequence ID" value="NZ_VFOV01000001.1"/>
</dbReference>
<dbReference type="InterPro" id="IPR029044">
    <property type="entry name" value="Nucleotide-diphossugar_trans"/>
</dbReference>
<dbReference type="SUPFAM" id="SSF53448">
    <property type="entry name" value="Nucleotide-diphospho-sugar transferases"/>
    <property type="match status" value="1"/>
</dbReference>